<feature type="domain" description="DUF4440" evidence="1">
    <location>
        <begin position="9"/>
        <end position="113"/>
    </location>
</feature>
<dbReference type="Proteomes" id="UP000247536">
    <property type="component" value="Unassembled WGS sequence"/>
</dbReference>
<comment type="caution">
    <text evidence="2">The sequence shown here is derived from an EMBL/GenBank/DDBJ whole genome shotgun (WGS) entry which is preliminary data.</text>
</comment>
<dbReference type="EMBL" id="QJRY01000004">
    <property type="protein sequence ID" value="PYB73276.1"/>
    <property type="molecule type" value="Genomic_DNA"/>
</dbReference>
<dbReference type="Gene3D" id="3.10.450.50">
    <property type="match status" value="1"/>
</dbReference>
<evidence type="ECO:0000313" key="3">
    <source>
        <dbReference type="Proteomes" id="UP000247536"/>
    </source>
</evidence>
<proteinExistence type="predicted"/>
<dbReference type="RefSeq" id="WP_110791961.1">
    <property type="nucleotide sequence ID" value="NZ_QJRY01000004.1"/>
</dbReference>
<gene>
    <name evidence="2" type="ORF">DMY87_13300</name>
</gene>
<reference evidence="2 3" key="1">
    <citation type="submission" date="2018-06" db="EMBL/GenBank/DDBJ databases">
        <title>Rhizobium wuzhouense sp. nov., isolated from roots of Oryza officinalis.</title>
        <authorList>
            <person name="Yuan T."/>
        </authorList>
    </citation>
    <scope>NUCLEOTIDE SEQUENCE [LARGE SCALE GENOMIC DNA]</scope>
    <source>
        <strain evidence="2 3">W44</strain>
    </source>
</reference>
<sequence>MIEDEQALVDAEAAFNRAMVTNDPAKIRRCISADWVLVTTERGPVSGTAVLDAIASGTLIHDSMTKQSIVVRALGDTGFVTGRGQNTGWFRGVPISADEWITDIYRRVDGRWLCELTHLTPASASDETA</sequence>
<dbReference type="InterPro" id="IPR032710">
    <property type="entry name" value="NTF2-like_dom_sf"/>
</dbReference>
<protein>
    <submittedName>
        <fullName evidence="2">DUF4440 domain-containing protein</fullName>
    </submittedName>
</protein>
<name>A0ABX5NV48_9HYPH</name>
<accession>A0ABX5NV48</accession>
<dbReference type="SUPFAM" id="SSF54427">
    <property type="entry name" value="NTF2-like"/>
    <property type="match status" value="1"/>
</dbReference>
<evidence type="ECO:0000313" key="2">
    <source>
        <dbReference type="EMBL" id="PYB73276.1"/>
    </source>
</evidence>
<keyword evidence="3" id="KW-1185">Reference proteome</keyword>
<evidence type="ECO:0000259" key="1">
    <source>
        <dbReference type="Pfam" id="PF14534"/>
    </source>
</evidence>
<dbReference type="InterPro" id="IPR027843">
    <property type="entry name" value="DUF4440"/>
</dbReference>
<organism evidence="2 3">
    <name type="scientific">Rhizobium wuzhouense</name>
    <dbReference type="NCBI Taxonomy" id="1986026"/>
    <lineage>
        <taxon>Bacteria</taxon>
        <taxon>Pseudomonadati</taxon>
        <taxon>Pseudomonadota</taxon>
        <taxon>Alphaproteobacteria</taxon>
        <taxon>Hyphomicrobiales</taxon>
        <taxon>Rhizobiaceae</taxon>
        <taxon>Rhizobium/Agrobacterium group</taxon>
        <taxon>Rhizobium</taxon>
    </lineage>
</organism>
<dbReference type="Pfam" id="PF14534">
    <property type="entry name" value="DUF4440"/>
    <property type="match status" value="1"/>
</dbReference>